<dbReference type="InterPro" id="IPR052302">
    <property type="entry name" value="Neurotrophin_rcpt-DD"/>
</dbReference>
<dbReference type="GO" id="GO:0015026">
    <property type="term" value="F:coreceptor activity"/>
    <property type="evidence" value="ECO:0007669"/>
    <property type="project" value="TreeGrafter"/>
</dbReference>
<keyword evidence="4" id="KW-0053">Apoptosis</keyword>
<keyword evidence="7" id="KW-0325">Glycoprotein</keyword>
<keyword evidence="5 8" id="KW-1133">Transmembrane helix</keyword>
<dbReference type="GO" id="GO:0005035">
    <property type="term" value="F:death receptor activity"/>
    <property type="evidence" value="ECO:0007669"/>
    <property type="project" value="TreeGrafter"/>
</dbReference>
<evidence type="ECO:0000256" key="5">
    <source>
        <dbReference type="ARBA" id="ARBA00022989"/>
    </source>
</evidence>
<dbReference type="GO" id="GO:0048406">
    <property type="term" value="F:nerve growth factor binding"/>
    <property type="evidence" value="ECO:0007669"/>
    <property type="project" value="TreeGrafter"/>
</dbReference>
<dbReference type="InterPro" id="IPR011029">
    <property type="entry name" value="DEATH-like_dom_sf"/>
</dbReference>
<keyword evidence="11" id="KW-1185">Reference proteome</keyword>
<dbReference type="SUPFAM" id="SSF47986">
    <property type="entry name" value="DEATH domain"/>
    <property type="match status" value="1"/>
</dbReference>
<proteinExistence type="predicted"/>
<sequence>MLHNSSHSKGLAYVGKILRRQERDREGVWVGAGGALYPNTSPFLLEPPVSQAALSVYCTLLATVVLGLLAYVAFKCWRSHKQRQQLAKDQMHRDSSIFLDSPSSLEPYASNQGPHPELGCQLYLNLPGQHQEKVERLLEVSVETDKGWQGLADHLGYQAEAVEIMAQGQVRAYTLLRNWAIQEGSGATHKVLENALVALGQEDVVQVLGLQAEGCSVT</sequence>
<evidence type="ECO:0000256" key="3">
    <source>
        <dbReference type="ARBA" id="ARBA00022692"/>
    </source>
</evidence>
<dbReference type="Pfam" id="PF00531">
    <property type="entry name" value="Death"/>
    <property type="match status" value="1"/>
</dbReference>
<evidence type="ECO:0000256" key="7">
    <source>
        <dbReference type="ARBA" id="ARBA00023180"/>
    </source>
</evidence>
<name>A0A8C9GJM3_9PRIM</name>
<dbReference type="GO" id="GO:0005886">
    <property type="term" value="C:plasma membrane"/>
    <property type="evidence" value="ECO:0007669"/>
    <property type="project" value="UniProtKB-SubCell"/>
</dbReference>
<dbReference type="GO" id="GO:0007266">
    <property type="term" value="P:Rho protein signal transduction"/>
    <property type="evidence" value="ECO:0007669"/>
    <property type="project" value="TreeGrafter"/>
</dbReference>
<feature type="domain" description="Death" evidence="9">
    <location>
        <begin position="148"/>
        <end position="208"/>
    </location>
</feature>
<dbReference type="Ensembl" id="ENSPTET00000009390.1">
    <property type="protein sequence ID" value="ENSPTEP00000006109.1"/>
    <property type="gene ID" value="ENSPTEG00000007038.1"/>
</dbReference>
<dbReference type="InterPro" id="IPR041448">
    <property type="entry name" value="TNFR16_TM"/>
</dbReference>
<evidence type="ECO:0000256" key="4">
    <source>
        <dbReference type="ARBA" id="ARBA00022703"/>
    </source>
</evidence>
<evidence type="ECO:0000259" key="9">
    <source>
        <dbReference type="PROSITE" id="PS50017"/>
    </source>
</evidence>
<evidence type="ECO:0000256" key="1">
    <source>
        <dbReference type="ARBA" id="ARBA00004162"/>
    </source>
</evidence>
<organism evidence="10 11">
    <name type="scientific">Piliocolobus tephrosceles</name>
    <name type="common">Ugandan red Colobus</name>
    <dbReference type="NCBI Taxonomy" id="591936"/>
    <lineage>
        <taxon>Eukaryota</taxon>
        <taxon>Metazoa</taxon>
        <taxon>Chordata</taxon>
        <taxon>Craniata</taxon>
        <taxon>Vertebrata</taxon>
        <taxon>Euteleostomi</taxon>
        <taxon>Mammalia</taxon>
        <taxon>Eutheria</taxon>
        <taxon>Euarchontoglires</taxon>
        <taxon>Primates</taxon>
        <taxon>Haplorrhini</taxon>
        <taxon>Catarrhini</taxon>
        <taxon>Cercopithecidae</taxon>
        <taxon>Colobinae</taxon>
        <taxon>Piliocolobus</taxon>
    </lineage>
</organism>
<reference evidence="10" key="2">
    <citation type="submission" date="2025-09" db="UniProtKB">
        <authorList>
            <consortium name="Ensembl"/>
        </authorList>
    </citation>
    <scope>IDENTIFICATION</scope>
</reference>
<dbReference type="Proteomes" id="UP000694416">
    <property type="component" value="Unplaced"/>
</dbReference>
<dbReference type="AlphaFoldDB" id="A0A8C9GJM3"/>
<evidence type="ECO:0000256" key="2">
    <source>
        <dbReference type="ARBA" id="ARBA00022475"/>
    </source>
</evidence>
<protein>
    <recommendedName>
        <fullName evidence="9">Death domain-containing protein</fullName>
    </recommendedName>
</protein>
<comment type="subcellular location">
    <subcellularLocation>
        <location evidence="1">Cell membrane</location>
        <topology evidence="1">Single-pass membrane protein</topology>
    </subcellularLocation>
</comment>
<dbReference type="GO" id="GO:0009986">
    <property type="term" value="C:cell surface"/>
    <property type="evidence" value="ECO:0007669"/>
    <property type="project" value="TreeGrafter"/>
</dbReference>
<dbReference type="PANTHER" id="PTHR46605">
    <property type="entry name" value="TUMOR NECROSIS FACTOR RECEPTOR"/>
    <property type="match status" value="1"/>
</dbReference>
<feature type="transmembrane region" description="Helical" evidence="8">
    <location>
        <begin position="52"/>
        <end position="74"/>
    </location>
</feature>
<evidence type="ECO:0000313" key="11">
    <source>
        <dbReference type="Proteomes" id="UP000694416"/>
    </source>
</evidence>
<keyword evidence="3 8" id="KW-0812">Transmembrane</keyword>
<dbReference type="GO" id="GO:0006915">
    <property type="term" value="P:apoptotic process"/>
    <property type="evidence" value="ECO:0007669"/>
    <property type="project" value="UniProtKB-KW"/>
</dbReference>
<dbReference type="InterPro" id="IPR000488">
    <property type="entry name" value="Death_dom"/>
</dbReference>
<dbReference type="Pfam" id="PF18422">
    <property type="entry name" value="TNFR_16_TM"/>
    <property type="match status" value="1"/>
</dbReference>
<dbReference type="PROSITE" id="PS50017">
    <property type="entry name" value="DEATH_DOMAIN"/>
    <property type="match status" value="1"/>
</dbReference>
<evidence type="ECO:0000256" key="6">
    <source>
        <dbReference type="ARBA" id="ARBA00023136"/>
    </source>
</evidence>
<evidence type="ECO:0000313" key="10">
    <source>
        <dbReference type="Ensembl" id="ENSPTEP00000006109.1"/>
    </source>
</evidence>
<reference evidence="10" key="1">
    <citation type="submission" date="2025-08" db="UniProtKB">
        <authorList>
            <consortium name="Ensembl"/>
        </authorList>
    </citation>
    <scope>IDENTIFICATION</scope>
</reference>
<dbReference type="Gene3D" id="1.10.533.10">
    <property type="entry name" value="Death Domain, Fas"/>
    <property type="match status" value="1"/>
</dbReference>
<keyword evidence="6 8" id="KW-0472">Membrane</keyword>
<keyword evidence="2" id="KW-1003">Cell membrane</keyword>
<evidence type="ECO:0000256" key="8">
    <source>
        <dbReference type="SAM" id="Phobius"/>
    </source>
</evidence>
<dbReference type="PANTHER" id="PTHR46605:SF1">
    <property type="entry name" value="DEATH DOMAIN-CONTAINING MEMBRANE PROTEIN NRADD"/>
    <property type="match status" value="1"/>
</dbReference>
<dbReference type="Gene3D" id="6.10.250.1780">
    <property type="match status" value="1"/>
</dbReference>
<accession>A0A8C9GJM3</accession>